<protein>
    <submittedName>
        <fullName evidence="1">Uncharacterized protein</fullName>
    </submittedName>
</protein>
<reference evidence="1 2" key="1">
    <citation type="submission" date="2018-06" db="EMBL/GenBank/DDBJ databases">
        <title>Complete Genome Sequence of Bacillus velezensis DSYZ, a Plant Growth-Promoting Rhizobacterium with Antifungal Activity.</title>
        <authorList>
            <person name="Du B."/>
            <person name="Ding Y."/>
            <person name="Liu K."/>
            <person name="Yao L."/>
            <person name="Wang C."/>
            <person name="Li H."/>
            <person name="Liu H."/>
        </authorList>
    </citation>
    <scope>NUCLEOTIDE SEQUENCE [LARGE SCALE GENOMIC DNA]</scope>
    <source>
        <strain evidence="1 2">DSYZ</strain>
    </source>
</reference>
<evidence type="ECO:0000313" key="1">
    <source>
        <dbReference type="EMBL" id="AWX74309.1"/>
    </source>
</evidence>
<accession>A0ABC8DEL1</accession>
<organism evidence="1 2">
    <name type="scientific">Bacillus velezensis</name>
    <dbReference type="NCBI Taxonomy" id="492670"/>
    <lineage>
        <taxon>Bacteria</taxon>
        <taxon>Bacillati</taxon>
        <taxon>Bacillota</taxon>
        <taxon>Bacilli</taxon>
        <taxon>Bacillales</taxon>
        <taxon>Bacillaceae</taxon>
        <taxon>Bacillus</taxon>
        <taxon>Bacillus amyloliquefaciens group</taxon>
    </lineage>
</organism>
<dbReference type="Proteomes" id="UP000250069">
    <property type="component" value="Chromosome"/>
</dbReference>
<sequence>MMKKNSAENRPGSFLLFSSRSAAMKCPALSLKKDTFHMTPDQHSAAKHDKCHIRGMMAATTKASGAPLYLGS</sequence>
<proteinExistence type="predicted"/>
<dbReference type="AlphaFoldDB" id="A0ABC8DEL1"/>
<evidence type="ECO:0000313" key="2">
    <source>
        <dbReference type="Proteomes" id="UP000250069"/>
    </source>
</evidence>
<name>A0ABC8DEL1_BACVE</name>
<dbReference type="EMBL" id="CP030150">
    <property type="protein sequence ID" value="AWX74309.1"/>
    <property type="molecule type" value="Genomic_DNA"/>
</dbReference>
<gene>
    <name evidence="1" type="ORF">BVDSYZ_20755</name>
</gene>